<accession>A0AAU9QZ51</accession>
<dbReference type="AlphaFoldDB" id="A0AAU9QZ51"/>
<evidence type="ECO:0000313" key="2">
    <source>
        <dbReference type="EMBL" id="CAH1603512.1"/>
    </source>
</evidence>
<feature type="compositionally biased region" description="Polar residues" evidence="1">
    <location>
        <begin position="19"/>
        <end position="31"/>
    </location>
</feature>
<sequence>MCANNEQTTRTSSRHKWSSETAKQAQEKSVQSRLESNALKAKLRQEALQLIKQKSMAELVDELKINVNIGNEVKQDIYAYLLKALIDVEIVETAKHRFKTEQMFTKHELDELLKEQPTKQDISLTGERMSIQQAMKSGVIDDSRISIDDLNFLRTFVQ</sequence>
<protein>
    <submittedName>
        <fullName evidence="2">Uncharacterized protein</fullName>
    </submittedName>
</protein>
<gene>
    <name evidence="2" type="ORF">THF1A12_70231</name>
</gene>
<reference evidence="2" key="1">
    <citation type="submission" date="2022-01" db="EMBL/GenBank/DDBJ databases">
        <authorList>
            <person name="Lagorce A."/>
        </authorList>
    </citation>
    <scope>NUCLEOTIDE SEQUENCE</scope>
    <source>
        <strain evidence="2">Th15_F1_A12</strain>
    </source>
</reference>
<feature type="region of interest" description="Disordered" evidence="1">
    <location>
        <begin position="1"/>
        <end position="31"/>
    </location>
</feature>
<comment type="caution">
    <text evidence="2">The sequence shown here is derived from an EMBL/GenBank/DDBJ whole genome shotgun (WGS) entry which is preliminary data.</text>
</comment>
<dbReference type="Proteomes" id="UP001295462">
    <property type="component" value="Unassembled WGS sequence"/>
</dbReference>
<feature type="compositionally biased region" description="Polar residues" evidence="1">
    <location>
        <begin position="1"/>
        <end position="11"/>
    </location>
</feature>
<organism evidence="2 3">
    <name type="scientific">Vibrio jasicida</name>
    <dbReference type="NCBI Taxonomy" id="766224"/>
    <lineage>
        <taxon>Bacteria</taxon>
        <taxon>Pseudomonadati</taxon>
        <taxon>Pseudomonadota</taxon>
        <taxon>Gammaproteobacteria</taxon>
        <taxon>Vibrionales</taxon>
        <taxon>Vibrionaceae</taxon>
        <taxon>Vibrio</taxon>
    </lineage>
</organism>
<evidence type="ECO:0000256" key="1">
    <source>
        <dbReference type="SAM" id="MobiDB-lite"/>
    </source>
</evidence>
<evidence type="ECO:0000313" key="3">
    <source>
        <dbReference type="Proteomes" id="UP001295462"/>
    </source>
</evidence>
<name>A0AAU9QZ51_9VIBR</name>
<proteinExistence type="predicted"/>
<dbReference type="EMBL" id="CAKMUD010000127">
    <property type="protein sequence ID" value="CAH1603512.1"/>
    <property type="molecule type" value="Genomic_DNA"/>
</dbReference>
<dbReference type="RefSeq" id="WP_409590372.1">
    <property type="nucleotide sequence ID" value="NZ_CAKMTZ010000137.1"/>
</dbReference>